<dbReference type="InterPro" id="IPR002666">
    <property type="entry name" value="Folate_carrier"/>
</dbReference>
<feature type="transmembrane region" description="Helical" evidence="2">
    <location>
        <begin position="412"/>
        <end position="436"/>
    </location>
</feature>
<evidence type="ECO:0000313" key="3">
    <source>
        <dbReference type="EMBL" id="CAB9511177.1"/>
    </source>
</evidence>
<feature type="transmembrane region" description="Helical" evidence="2">
    <location>
        <begin position="163"/>
        <end position="184"/>
    </location>
</feature>
<dbReference type="SUPFAM" id="SSF103473">
    <property type="entry name" value="MFS general substrate transporter"/>
    <property type="match status" value="1"/>
</dbReference>
<dbReference type="OrthoDB" id="18814at2759"/>
<dbReference type="PANTHER" id="PTHR10686:SF18">
    <property type="entry name" value="IP11787P-RELATED"/>
    <property type="match status" value="1"/>
</dbReference>
<keyword evidence="2" id="KW-0472">Membrane</keyword>
<reference evidence="3" key="1">
    <citation type="submission" date="2020-06" db="EMBL/GenBank/DDBJ databases">
        <authorList>
            <consortium name="Plant Systems Biology data submission"/>
        </authorList>
    </citation>
    <scope>NUCLEOTIDE SEQUENCE</scope>
    <source>
        <strain evidence="3">D6</strain>
    </source>
</reference>
<dbReference type="Pfam" id="PF01770">
    <property type="entry name" value="Folate_carrier"/>
    <property type="match status" value="1"/>
</dbReference>
<feature type="transmembrane region" description="Helical" evidence="2">
    <location>
        <begin position="442"/>
        <end position="460"/>
    </location>
</feature>
<feature type="transmembrane region" description="Helical" evidence="2">
    <location>
        <begin position="380"/>
        <end position="400"/>
    </location>
</feature>
<dbReference type="PANTHER" id="PTHR10686">
    <property type="entry name" value="FOLATE TRANSPORTER"/>
    <property type="match status" value="1"/>
</dbReference>
<dbReference type="GO" id="GO:0005886">
    <property type="term" value="C:plasma membrane"/>
    <property type="evidence" value="ECO:0007669"/>
    <property type="project" value="TreeGrafter"/>
</dbReference>
<gene>
    <name evidence="3" type="ORF">SEMRO_472_G149850.1</name>
</gene>
<proteinExistence type="inferred from homology"/>
<dbReference type="GO" id="GO:0090482">
    <property type="term" value="F:vitamin transmembrane transporter activity"/>
    <property type="evidence" value="ECO:0007669"/>
    <property type="project" value="InterPro"/>
</dbReference>
<protein>
    <submittedName>
        <fullName evidence="3">Thiamine transporter 1</fullName>
    </submittedName>
</protein>
<name>A0A9N8DYP9_9STRA</name>
<feature type="transmembrane region" description="Helical" evidence="2">
    <location>
        <begin position="52"/>
        <end position="71"/>
    </location>
</feature>
<keyword evidence="2" id="KW-0812">Transmembrane</keyword>
<evidence type="ECO:0000256" key="1">
    <source>
        <dbReference type="ARBA" id="ARBA00005773"/>
    </source>
</evidence>
<accession>A0A9N8DYP9</accession>
<comment type="caution">
    <text evidence="3">The sequence shown here is derived from an EMBL/GenBank/DDBJ whole genome shotgun (WGS) entry which is preliminary data.</text>
</comment>
<feature type="transmembrane region" description="Helical" evidence="2">
    <location>
        <begin position="105"/>
        <end position="123"/>
    </location>
</feature>
<dbReference type="Gene3D" id="1.20.1250.20">
    <property type="entry name" value="MFS general substrate transporter like domains"/>
    <property type="match status" value="1"/>
</dbReference>
<sequence length="466" mass="52745">MIDHGDWKYRLALLGLYGFLIELKPSEAYLNPYLVHDKGFSNSQLNNSIYPFSTYGQLLFILLVPATSQLITPKRMFYIESCGFLFTRWILIRGTSLWSMQAMQLTYAVGKSVKAVYLCYMYLLVEKCHYHQATGFVWGAQALGMSMAGLIGQVLFSYCHWSLLALNYFSMVSVCCAFVVSVFIPSQQQSQQLQQQQPLEHKEQSQDEITLLSTELSQKSSTNTEDDEGQDVQCYQAVSPVSIEQPCQVNNKQPEAAEGCCWAKIWAEYRTVLELFRDHRGPWATTWILARCCEELMQNYAQVLWTQRAINNNHHSSSSYSLYGTICAAYMGAGVAASLLPVYYNLKQQQQRTWMIQTVSVVGLCTTMILMTWIERLSVAYVTYVLYGACYYAFMTCTSCQLASHSSVKEQVLLYAANLFCASALATMVTAVLSSMNATTQTWFWTITALQLVLLPLFLLSSSTSR</sequence>
<feature type="transmembrane region" description="Helical" evidence="2">
    <location>
        <begin position="320"/>
        <end position="342"/>
    </location>
</feature>
<comment type="similarity">
    <text evidence="1">Belongs to the reduced folate carrier (RFC) transporter (TC 2.A.48) family.</text>
</comment>
<dbReference type="EMBL" id="CAICTM010000471">
    <property type="protein sequence ID" value="CAB9511177.1"/>
    <property type="molecule type" value="Genomic_DNA"/>
</dbReference>
<evidence type="ECO:0000256" key="2">
    <source>
        <dbReference type="SAM" id="Phobius"/>
    </source>
</evidence>
<dbReference type="InterPro" id="IPR036259">
    <property type="entry name" value="MFS_trans_sf"/>
</dbReference>
<feature type="transmembrane region" description="Helical" evidence="2">
    <location>
        <begin position="135"/>
        <end position="156"/>
    </location>
</feature>
<evidence type="ECO:0000313" key="4">
    <source>
        <dbReference type="Proteomes" id="UP001153069"/>
    </source>
</evidence>
<keyword evidence="4" id="KW-1185">Reference proteome</keyword>
<keyword evidence="2" id="KW-1133">Transmembrane helix</keyword>
<dbReference type="AlphaFoldDB" id="A0A9N8DYP9"/>
<feature type="transmembrane region" description="Helical" evidence="2">
    <location>
        <begin position="354"/>
        <end position="374"/>
    </location>
</feature>
<organism evidence="3 4">
    <name type="scientific">Seminavis robusta</name>
    <dbReference type="NCBI Taxonomy" id="568900"/>
    <lineage>
        <taxon>Eukaryota</taxon>
        <taxon>Sar</taxon>
        <taxon>Stramenopiles</taxon>
        <taxon>Ochrophyta</taxon>
        <taxon>Bacillariophyta</taxon>
        <taxon>Bacillariophyceae</taxon>
        <taxon>Bacillariophycidae</taxon>
        <taxon>Naviculales</taxon>
        <taxon>Naviculaceae</taxon>
        <taxon>Seminavis</taxon>
    </lineage>
</organism>
<dbReference type="Proteomes" id="UP001153069">
    <property type="component" value="Unassembled WGS sequence"/>
</dbReference>